<dbReference type="InterPro" id="IPR013766">
    <property type="entry name" value="Thioredoxin_domain"/>
</dbReference>
<keyword evidence="3" id="KW-0479">Metal-binding</keyword>
<dbReference type="PROSITE" id="PS51257">
    <property type="entry name" value="PROKAR_LIPOPROTEIN"/>
    <property type="match status" value="1"/>
</dbReference>
<dbReference type="Proteomes" id="UP000004080">
    <property type="component" value="Unassembled WGS sequence"/>
</dbReference>
<accession>I8UFL3</accession>
<evidence type="ECO:0000256" key="3">
    <source>
        <dbReference type="PIRSR" id="PIRSR603782-1"/>
    </source>
</evidence>
<evidence type="ECO:0000313" key="8">
    <source>
        <dbReference type="Proteomes" id="UP000004080"/>
    </source>
</evidence>
<protein>
    <submittedName>
        <fullName evidence="7">Electron transport protein SCO1/SenC</fullName>
    </submittedName>
</protein>
<proteinExistence type="inferred from homology"/>
<feature type="signal peptide" evidence="5">
    <location>
        <begin position="1"/>
        <end position="19"/>
    </location>
</feature>
<keyword evidence="5" id="KW-0732">Signal</keyword>
<keyword evidence="4" id="KW-1015">Disulfide bond</keyword>
<feature type="chain" id="PRO_5039354671" evidence="5">
    <location>
        <begin position="20"/>
        <end position="209"/>
    </location>
</feature>
<dbReference type="eggNOG" id="COG1999">
    <property type="taxonomic scope" value="Bacteria"/>
</dbReference>
<keyword evidence="8" id="KW-1185">Reference proteome</keyword>
<dbReference type="PROSITE" id="PS51352">
    <property type="entry name" value="THIOREDOXIN_2"/>
    <property type="match status" value="1"/>
</dbReference>
<comment type="caution">
    <text evidence="7">The sequence shown here is derived from an EMBL/GenBank/DDBJ whole genome shotgun (WGS) entry which is preliminary data.</text>
</comment>
<dbReference type="SUPFAM" id="SSF52833">
    <property type="entry name" value="Thioredoxin-like"/>
    <property type="match status" value="1"/>
</dbReference>
<dbReference type="CDD" id="cd02968">
    <property type="entry name" value="SCO"/>
    <property type="match status" value="1"/>
</dbReference>
<dbReference type="PANTHER" id="PTHR12151:SF25">
    <property type="entry name" value="LINALOOL DEHYDRATASE_ISOMERASE DOMAIN-CONTAINING PROTEIN"/>
    <property type="match status" value="1"/>
</dbReference>
<sequence>MKRYLVIMLVIICFSTACSNQDSASKDMKNEDHSQHMQPATKREVHWPVESFQFKNQDNQDFGLKDLKGKVWLADFIFSKCETVCPPMTSNLNQLQKIVKKDKIPLHFVSFSVDPVRDQPQVLKKFGKRYTEDFKSWTLLTGYSKKKIESFAKNSFKVPVSPSPDPGQFIHGTTFFLVNKQGIIVKTYSGVENPPYEEIKKDARKLGEE</sequence>
<evidence type="ECO:0000313" key="7">
    <source>
        <dbReference type="EMBL" id="EIT85685.1"/>
    </source>
</evidence>
<dbReference type="Gene3D" id="3.40.30.10">
    <property type="entry name" value="Glutaredoxin"/>
    <property type="match status" value="1"/>
</dbReference>
<dbReference type="STRING" id="1196324.A374_07609"/>
<evidence type="ECO:0000256" key="2">
    <source>
        <dbReference type="ARBA" id="ARBA00023008"/>
    </source>
</evidence>
<dbReference type="AlphaFoldDB" id="I8UFL3"/>
<evidence type="ECO:0000256" key="1">
    <source>
        <dbReference type="ARBA" id="ARBA00010996"/>
    </source>
</evidence>
<dbReference type="Pfam" id="PF02630">
    <property type="entry name" value="SCO1-SenC"/>
    <property type="match status" value="1"/>
</dbReference>
<dbReference type="InterPro" id="IPR003782">
    <property type="entry name" value="SCO1/SenC"/>
</dbReference>
<comment type="similarity">
    <text evidence="1">Belongs to the SCO1/2 family.</text>
</comment>
<name>I8UFL3_9BACL</name>
<reference evidence="7 8" key="1">
    <citation type="journal article" date="2012" name="J. Bacteriol.">
        <title>Genome of Bacillus macauensis ZFHKF-1, a Long-Chain-Forming Bacterium.</title>
        <authorList>
            <person name="Cai L."/>
            <person name="Zhang T."/>
        </authorList>
    </citation>
    <scope>NUCLEOTIDE SEQUENCE [LARGE SCALE GENOMIC DNA]</scope>
    <source>
        <strain evidence="7 8">ZFHKF-1</strain>
    </source>
</reference>
<dbReference type="RefSeq" id="WP_007201617.1">
    <property type="nucleotide sequence ID" value="NZ_AKKV01000024.1"/>
</dbReference>
<evidence type="ECO:0000256" key="5">
    <source>
        <dbReference type="SAM" id="SignalP"/>
    </source>
</evidence>
<dbReference type="PATRIC" id="fig|1196324.3.peg.1558"/>
<dbReference type="InterPro" id="IPR036249">
    <property type="entry name" value="Thioredoxin-like_sf"/>
</dbReference>
<dbReference type="EMBL" id="AKKV01000024">
    <property type="protein sequence ID" value="EIT85685.1"/>
    <property type="molecule type" value="Genomic_DNA"/>
</dbReference>
<organism evidence="7 8">
    <name type="scientific">Fictibacillus macauensis ZFHKF-1</name>
    <dbReference type="NCBI Taxonomy" id="1196324"/>
    <lineage>
        <taxon>Bacteria</taxon>
        <taxon>Bacillati</taxon>
        <taxon>Bacillota</taxon>
        <taxon>Bacilli</taxon>
        <taxon>Bacillales</taxon>
        <taxon>Fictibacillaceae</taxon>
        <taxon>Fictibacillus</taxon>
    </lineage>
</organism>
<evidence type="ECO:0000259" key="6">
    <source>
        <dbReference type="PROSITE" id="PS51352"/>
    </source>
</evidence>
<feature type="binding site" evidence="3">
    <location>
        <position position="85"/>
    </location>
    <ligand>
        <name>Cu cation</name>
        <dbReference type="ChEBI" id="CHEBI:23378"/>
    </ligand>
</feature>
<feature type="domain" description="Thioredoxin" evidence="6">
    <location>
        <begin position="43"/>
        <end position="208"/>
    </location>
</feature>
<keyword evidence="2 3" id="KW-0186">Copper</keyword>
<evidence type="ECO:0000256" key="4">
    <source>
        <dbReference type="PIRSR" id="PIRSR603782-2"/>
    </source>
</evidence>
<feature type="binding site" evidence="3">
    <location>
        <position position="171"/>
    </location>
    <ligand>
        <name>Cu cation</name>
        <dbReference type="ChEBI" id="CHEBI:23378"/>
    </ligand>
</feature>
<feature type="disulfide bond" description="Redox-active" evidence="4">
    <location>
        <begin position="81"/>
        <end position="85"/>
    </location>
</feature>
<feature type="binding site" evidence="3">
    <location>
        <position position="81"/>
    </location>
    <ligand>
        <name>Cu cation</name>
        <dbReference type="ChEBI" id="CHEBI:23378"/>
    </ligand>
</feature>
<dbReference type="GO" id="GO:0046872">
    <property type="term" value="F:metal ion binding"/>
    <property type="evidence" value="ECO:0007669"/>
    <property type="project" value="UniProtKB-KW"/>
</dbReference>
<dbReference type="PANTHER" id="PTHR12151">
    <property type="entry name" value="ELECTRON TRANSPORT PROTIN SCO1/SENC FAMILY MEMBER"/>
    <property type="match status" value="1"/>
</dbReference>
<gene>
    <name evidence="7" type="ORF">A374_07609</name>
</gene>